<gene>
    <name evidence="3" type="ORF">PMEA_00004710</name>
</gene>
<evidence type="ECO:0000256" key="1">
    <source>
        <dbReference type="SAM" id="MobiDB-lite"/>
    </source>
</evidence>
<dbReference type="Proteomes" id="UP001159428">
    <property type="component" value="Unassembled WGS sequence"/>
</dbReference>
<keyword evidence="2" id="KW-0472">Membrane</keyword>
<dbReference type="EMBL" id="CALNXJ010000013">
    <property type="protein sequence ID" value="CAH3112919.1"/>
    <property type="molecule type" value="Genomic_DNA"/>
</dbReference>
<comment type="caution">
    <text evidence="3">The sequence shown here is derived from an EMBL/GenBank/DDBJ whole genome shotgun (WGS) entry which is preliminary data.</text>
</comment>
<evidence type="ECO:0000256" key="2">
    <source>
        <dbReference type="SAM" id="Phobius"/>
    </source>
</evidence>
<evidence type="ECO:0000313" key="4">
    <source>
        <dbReference type="Proteomes" id="UP001159428"/>
    </source>
</evidence>
<organism evidence="3 4">
    <name type="scientific">Pocillopora meandrina</name>
    <dbReference type="NCBI Taxonomy" id="46732"/>
    <lineage>
        <taxon>Eukaryota</taxon>
        <taxon>Metazoa</taxon>
        <taxon>Cnidaria</taxon>
        <taxon>Anthozoa</taxon>
        <taxon>Hexacorallia</taxon>
        <taxon>Scleractinia</taxon>
        <taxon>Astrocoeniina</taxon>
        <taxon>Pocilloporidae</taxon>
        <taxon>Pocillopora</taxon>
    </lineage>
</organism>
<feature type="transmembrane region" description="Helical" evidence="2">
    <location>
        <begin position="15"/>
        <end position="38"/>
    </location>
</feature>
<keyword evidence="2" id="KW-1133">Transmembrane helix</keyword>
<evidence type="ECO:0000313" key="3">
    <source>
        <dbReference type="EMBL" id="CAH3112919.1"/>
    </source>
</evidence>
<proteinExistence type="predicted"/>
<keyword evidence="4" id="KW-1185">Reference proteome</keyword>
<name>A0AAU9WIN9_9CNID</name>
<keyword evidence="2" id="KW-0812">Transmembrane</keyword>
<sequence length="348" mass="41224">MGQTFAKEYKESITLAYYCINTFLTILGFAAGTIYLWYRDRRDQERRAKEDREHQERQRREQENRERQDRRDEEERRDHLRREWRQFTEGIFTDYSSLKRNQILENILKVKKNFDKFPIHSEVTGLDVLRYWLADDHYQNVSIESPQLRALRKDLHTIYRSLSSCSSLIHSGEVPKNTKEELRGVVEELGNAAKPFLTGDKLEVALTCLKHFGGGKPYAGPERKVPDKPHILHIVPYVNSLKLVNDARREPNQSDFSTPIAPIGTKDYSQCTKFSLTMMWFDEEHFPLRELHHILEMEEYRTYHTCIKEFKAQQVKSPQNLTDPIVSKDSHKEVVAKVLHEIRYIHYL</sequence>
<protein>
    <submittedName>
        <fullName evidence="3">Uncharacterized protein</fullName>
    </submittedName>
</protein>
<reference evidence="3 4" key="1">
    <citation type="submission" date="2022-05" db="EMBL/GenBank/DDBJ databases">
        <authorList>
            <consortium name="Genoscope - CEA"/>
            <person name="William W."/>
        </authorList>
    </citation>
    <scope>NUCLEOTIDE SEQUENCE [LARGE SCALE GENOMIC DNA]</scope>
</reference>
<dbReference type="AlphaFoldDB" id="A0AAU9WIN9"/>
<feature type="region of interest" description="Disordered" evidence="1">
    <location>
        <begin position="47"/>
        <end position="75"/>
    </location>
</feature>
<feature type="non-terminal residue" evidence="3">
    <location>
        <position position="348"/>
    </location>
</feature>
<accession>A0AAU9WIN9</accession>